<dbReference type="SMART" id="SM00387">
    <property type="entry name" value="HATPase_c"/>
    <property type="match status" value="1"/>
</dbReference>
<dbReference type="SMART" id="SM00388">
    <property type="entry name" value="HisKA"/>
    <property type="match status" value="1"/>
</dbReference>
<dbReference type="SUPFAM" id="SSF55874">
    <property type="entry name" value="ATPase domain of HSP90 chaperone/DNA topoisomerase II/histidine kinase"/>
    <property type="match status" value="1"/>
</dbReference>
<comment type="function">
    <text evidence="15">Member of a two-component regulatory system.</text>
</comment>
<dbReference type="Gene3D" id="1.10.287.130">
    <property type="match status" value="1"/>
</dbReference>
<dbReference type="SMART" id="SM00304">
    <property type="entry name" value="HAMP"/>
    <property type="match status" value="2"/>
</dbReference>
<evidence type="ECO:0000256" key="12">
    <source>
        <dbReference type="ARBA" id="ARBA00022989"/>
    </source>
</evidence>
<dbReference type="InterPro" id="IPR036890">
    <property type="entry name" value="HATPase_C_sf"/>
</dbReference>
<comment type="catalytic activity">
    <reaction evidence="1 15">
        <text>ATP + protein L-histidine = ADP + protein N-phospho-L-histidine.</text>
        <dbReference type="EC" id="2.7.13.3"/>
    </reaction>
</comment>
<evidence type="ECO:0000259" key="18">
    <source>
        <dbReference type="PROSITE" id="PS50885"/>
    </source>
</evidence>
<evidence type="ECO:0000256" key="3">
    <source>
        <dbReference type="ARBA" id="ARBA00004533"/>
    </source>
</evidence>
<evidence type="ECO:0000256" key="6">
    <source>
        <dbReference type="ARBA" id="ARBA00022553"/>
    </source>
</evidence>
<sequence length="492" mass="52897">MTLGRSLGATLALAFGATTLAVFALVGTYVYSGLERQVSGQDDLDIVLAARHTRRLAGELDSLDAVRAHADRLTSQVFGNAALSLAVADAQGNVLARHNVERTELEDPPDASSPALPARPALPDAELFPPHATPVPANDRITVDRIATWTADGGTPVRGIVAEAALRDHTRIRIAVARNMSDRAELLDGYRDKLKIAGGLGALFAMLLSYWLIRSALAPLREIVANTSRITVDKLDTRLDASRAPRELTALVDAQNAMLGRLQQAFGHLSQFSADLAHDLRTPLNNMRGATEVALARPRSVDEYQALLESNLEEYDRLARMIENVLFLARAEHPGFVTRQRAFDVHDELERIAGYFEGLADEAGSTLRVDGHGRLTADLELFRRAVSNLLANALRYTPAGGVIVLRVDEMADAVSVVVSNPGEPIDPALLPRIFDRFVRGDPARSGGVPGGTAGLGLAIVRSVMELHGGTARVESDAGGTRFILTFIKTPTA</sequence>
<dbReference type="NCBIfam" id="TIGR01386">
    <property type="entry name" value="cztS_silS_copS"/>
    <property type="match status" value="1"/>
</dbReference>
<proteinExistence type="predicted"/>
<evidence type="ECO:0000256" key="11">
    <source>
        <dbReference type="ARBA" id="ARBA00022840"/>
    </source>
</evidence>
<name>A0A0J5WPH4_BURCE</name>
<evidence type="ECO:0000256" key="7">
    <source>
        <dbReference type="ARBA" id="ARBA00022679"/>
    </source>
</evidence>
<dbReference type="InterPro" id="IPR003660">
    <property type="entry name" value="HAMP_dom"/>
</dbReference>
<keyword evidence="12 15" id="KW-1133">Transmembrane helix</keyword>
<comment type="subcellular location">
    <subcellularLocation>
        <location evidence="3 15">Cell inner membrane</location>
    </subcellularLocation>
    <subcellularLocation>
        <location evidence="2">Membrane</location>
        <topology evidence="2">Multi-pass membrane protein</topology>
    </subcellularLocation>
</comment>
<dbReference type="InterPro" id="IPR005467">
    <property type="entry name" value="His_kinase_dom"/>
</dbReference>
<dbReference type="Gene3D" id="6.10.340.10">
    <property type="match status" value="1"/>
</dbReference>
<dbReference type="Proteomes" id="UP000036338">
    <property type="component" value="Unassembled WGS sequence"/>
</dbReference>
<evidence type="ECO:0000256" key="4">
    <source>
        <dbReference type="ARBA" id="ARBA00022475"/>
    </source>
</evidence>
<dbReference type="GO" id="GO:0005524">
    <property type="term" value="F:ATP binding"/>
    <property type="evidence" value="ECO:0007669"/>
    <property type="project" value="UniProtKB-KW"/>
</dbReference>
<dbReference type="Pfam" id="PF02518">
    <property type="entry name" value="HATPase_c"/>
    <property type="match status" value="1"/>
</dbReference>
<evidence type="ECO:0000256" key="16">
    <source>
        <dbReference type="SAM" id="MobiDB-lite"/>
    </source>
</evidence>
<feature type="transmembrane region" description="Helical" evidence="15">
    <location>
        <begin position="6"/>
        <end position="31"/>
    </location>
</feature>
<evidence type="ECO:0000256" key="2">
    <source>
        <dbReference type="ARBA" id="ARBA00004141"/>
    </source>
</evidence>
<keyword evidence="7 15" id="KW-0808">Transferase</keyword>
<keyword evidence="10 15" id="KW-0418">Kinase</keyword>
<evidence type="ECO:0000256" key="5">
    <source>
        <dbReference type="ARBA" id="ARBA00022519"/>
    </source>
</evidence>
<accession>A0A0J5WPH4</accession>
<comment type="caution">
    <text evidence="19">The sequence shown here is derived from an EMBL/GenBank/DDBJ whole genome shotgun (WGS) entry which is preliminary data.</text>
</comment>
<evidence type="ECO:0000256" key="10">
    <source>
        <dbReference type="ARBA" id="ARBA00022777"/>
    </source>
</evidence>
<dbReference type="GO" id="GO:0005886">
    <property type="term" value="C:plasma membrane"/>
    <property type="evidence" value="ECO:0007669"/>
    <property type="project" value="UniProtKB-SubCell"/>
</dbReference>
<keyword evidence="8 15" id="KW-0812">Transmembrane</keyword>
<feature type="domain" description="Histidine kinase" evidence="17">
    <location>
        <begin position="275"/>
        <end position="490"/>
    </location>
</feature>
<dbReference type="PROSITE" id="PS50109">
    <property type="entry name" value="HIS_KIN"/>
    <property type="match status" value="1"/>
</dbReference>
<feature type="domain" description="HAMP" evidence="18">
    <location>
        <begin position="214"/>
        <end position="267"/>
    </location>
</feature>
<evidence type="ECO:0000256" key="9">
    <source>
        <dbReference type="ARBA" id="ARBA00022741"/>
    </source>
</evidence>
<dbReference type="SUPFAM" id="SSF47384">
    <property type="entry name" value="Homodimeric domain of signal transducing histidine kinase"/>
    <property type="match status" value="1"/>
</dbReference>
<dbReference type="CDD" id="cd00082">
    <property type="entry name" value="HisKA"/>
    <property type="match status" value="1"/>
</dbReference>
<feature type="transmembrane region" description="Helical" evidence="15">
    <location>
        <begin position="196"/>
        <end position="213"/>
    </location>
</feature>
<dbReference type="PANTHER" id="PTHR45436">
    <property type="entry name" value="SENSOR HISTIDINE KINASE YKOH"/>
    <property type="match status" value="1"/>
</dbReference>
<evidence type="ECO:0000256" key="15">
    <source>
        <dbReference type="RuleBase" id="RU364088"/>
    </source>
</evidence>
<evidence type="ECO:0000256" key="1">
    <source>
        <dbReference type="ARBA" id="ARBA00000085"/>
    </source>
</evidence>
<feature type="region of interest" description="Disordered" evidence="16">
    <location>
        <begin position="103"/>
        <end position="134"/>
    </location>
</feature>
<dbReference type="Gene3D" id="3.30.565.10">
    <property type="entry name" value="Histidine kinase-like ATPase, C-terminal domain"/>
    <property type="match status" value="1"/>
</dbReference>
<dbReference type="PANTHER" id="PTHR45436:SF15">
    <property type="entry name" value="SENSOR HISTIDINE KINASE CUSS"/>
    <property type="match status" value="1"/>
</dbReference>
<feature type="compositionally biased region" description="Low complexity" evidence="16">
    <location>
        <begin position="110"/>
        <end position="125"/>
    </location>
</feature>
<dbReference type="InterPro" id="IPR004358">
    <property type="entry name" value="Sig_transdc_His_kin-like_C"/>
</dbReference>
<keyword evidence="4 15" id="KW-1003">Cell membrane</keyword>
<dbReference type="InterPro" id="IPR003661">
    <property type="entry name" value="HisK_dim/P_dom"/>
</dbReference>
<dbReference type="GO" id="GO:0000155">
    <property type="term" value="F:phosphorelay sensor kinase activity"/>
    <property type="evidence" value="ECO:0007669"/>
    <property type="project" value="InterPro"/>
</dbReference>
<keyword evidence="9 15" id="KW-0547">Nucleotide-binding</keyword>
<keyword evidence="11 15" id="KW-0067">ATP-binding</keyword>
<keyword evidence="13 15" id="KW-0902">Two-component regulatory system</keyword>
<dbReference type="RefSeq" id="WP_048249018.1">
    <property type="nucleotide sequence ID" value="NZ_LDWR01000042.1"/>
</dbReference>
<evidence type="ECO:0000259" key="17">
    <source>
        <dbReference type="PROSITE" id="PS50109"/>
    </source>
</evidence>
<gene>
    <name evidence="19" type="ORF">VL15_24195</name>
</gene>
<dbReference type="EMBL" id="LDWR01000042">
    <property type="protein sequence ID" value="KML53673.1"/>
    <property type="molecule type" value="Genomic_DNA"/>
</dbReference>
<evidence type="ECO:0000256" key="13">
    <source>
        <dbReference type="ARBA" id="ARBA00023012"/>
    </source>
</evidence>
<dbReference type="AlphaFoldDB" id="A0A0J5WPH4"/>
<dbReference type="CDD" id="cd00075">
    <property type="entry name" value="HATPase"/>
    <property type="match status" value="1"/>
</dbReference>
<dbReference type="InterPro" id="IPR050428">
    <property type="entry name" value="TCS_sensor_his_kinase"/>
</dbReference>
<dbReference type="PATRIC" id="fig|292.27.peg.5182"/>
<organism evidence="19 20">
    <name type="scientific">Burkholderia cepacia</name>
    <name type="common">Pseudomonas cepacia</name>
    <dbReference type="NCBI Taxonomy" id="292"/>
    <lineage>
        <taxon>Bacteria</taxon>
        <taxon>Pseudomonadati</taxon>
        <taxon>Pseudomonadota</taxon>
        <taxon>Betaproteobacteria</taxon>
        <taxon>Burkholderiales</taxon>
        <taxon>Burkholderiaceae</taxon>
        <taxon>Burkholderia</taxon>
        <taxon>Burkholderia cepacia complex</taxon>
    </lineage>
</organism>
<dbReference type="InterPro" id="IPR003594">
    <property type="entry name" value="HATPase_dom"/>
</dbReference>
<dbReference type="InterPro" id="IPR006290">
    <property type="entry name" value="CztS_silS_copS"/>
</dbReference>
<protein>
    <recommendedName>
        <fullName evidence="15">Sensor protein</fullName>
        <ecNumber evidence="15">2.7.13.3</ecNumber>
    </recommendedName>
</protein>
<evidence type="ECO:0000313" key="20">
    <source>
        <dbReference type="Proteomes" id="UP000036338"/>
    </source>
</evidence>
<dbReference type="EC" id="2.7.13.3" evidence="15"/>
<evidence type="ECO:0000313" key="19">
    <source>
        <dbReference type="EMBL" id="KML53673.1"/>
    </source>
</evidence>
<dbReference type="InterPro" id="IPR036097">
    <property type="entry name" value="HisK_dim/P_sf"/>
</dbReference>
<dbReference type="Pfam" id="PF00672">
    <property type="entry name" value="HAMP"/>
    <property type="match status" value="1"/>
</dbReference>
<keyword evidence="6" id="KW-0597">Phosphoprotein</keyword>
<keyword evidence="14 15" id="KW-0472">Membrane</keyword>
<reference evidence="19 20" key="1">
    <citation type="submission" date="2015-05" db="EMBL/GenBank/DDBJ databases">
        <title>Draft genome of Burkholderia cepacia LK29.</title>
        <authorList>
            <person name="Chan X.Y."/>
        </authorList>
    </citation>
    <scope>NUCLEOTIDE SEQUENCE [LARGE SCALE GENOMIC DNA]</scope>
    <source>
        <strain evidence="19 20">LK29</strain>
    </source>
</reference>
<evidence type="ECO:0000256" key="14">
    <source>
        <dbReference type="ARBA" id="ARBA00023136"/>
    </source>
</evidence>
<dbReference type="Pfam" id="PF00512">
    <property type="entry name" value="HisKA"/>
    <property type="match status" value="1"/>
</dbReference>
<dbReference type="PRINTS" id="PR00344">
    <property type="entry name" value="BCTRLSENSOR"/>
</dbReference>
<evidence type="ECO:0000256" key="8">
    <source>
        <dbReference type="ARBA" id="ARBA00022692"/>
    </source>
</evidence>
<keyword evidence="5 15" id="KW-0997">Cell inner membrane</keyword>
<dbReference type="PROSITE" id="PS50885">
    <property type="entry name" value="HAMP"/>
    <property type="match status" value="1"/>
</dbReference>